<evidence type="ECO:0000313" key="2">
    <source>
        <dbReference type="EMBL" id="TWI59830.1"/>
    </source>
</evidence>
<proteinExistence type="predicted"/>
<name>A0A562QUB4_9BACI</name>
<reference evidence="2 3" key="1">
    <citation type="journal article" date="2015" name="Stand. Genomic Sci.">
        <title>Genomic Encyclopedia of Bacterial and Archaeal Type Strains, Phase III: the genomes of soil and plant-associated and newly described type strains.</title>
        <authorList>
            <person name="Whitman W.B."/>
            <person name="Woyke T."/>
            <person name="Klenk H.P."/>
            <person name="Zhou Y."/>
            <person name="Lilburn T.G."/>
            <person name="Beck B.J."/>
            <person name="De Vos P."/>
            <person name="Vandamme P."/>
            <person name="Eisen J.A."/>
            <person name="Garrity G."/>
            <person name="Hugenholtz P."/>
            <person name="Kyrpides N.C."/>
        </authorList>
    </citation>
    <scope>NUCLEOTIDE SEQUENCE [LARGE SCALE GENOMIC DNA]</scope>
    <source>
        <strain evidence="2 3">CGMCC 1.10116</strain>
    </source>
</reference>
<comment type="caution">
    <text evidence="2">The sequence shown here is derived from an EMBL/GenBank/DDBJ whole genome shotgun (WGS) entry which is preliminary data.</text>
</comment>
<evidence type="ECO:0000313" key="3">
    <source>
        <dbReference type="Proteomes" id="UP000315711"/>
    </source>
</evidence>
<feature type="compositionally biased region" description="Basic and acidic residues" evidence="1">
    <location>
        <begin position="1"/>
        <end position="19"/>
    </location>
</feature>
<sequence length="302" mass="34422">MGIFSKRDNNEQPKLEGKENAVSSSDLLNEESTTEQNKEIQTELSIHSEWELPKEDIYAYQFLNMECTPLKPNQLSLSGINLDEEKEGLYRVTAFVRNSLDKAIKLEETTLVLVNKEGQTLGRKAFDLSELGEIPARSSRPWHFYFTHKDLFTQELPREDWQLAFQLKPSSRKHSLDLEASWEKSLAEDSKARLEEVVNNLTPPKEGEVNFMGLQVKKADNGDLHVTLLIRNGSEKNINLEQIPLQVEDANGDVVAKGGFKLDHLTVKANTSKPWTFIFPKAMIVKEDADFSKWKAYAPTQK</sequence>
<organism evidence="2 3">
    <name type="scientific">Halalkalibacter nanhaiisediminis</name>
    <dbReference type="NCBI Taxonomy" id="688079"/>
    <lineage>
        <taxon>Bacteria</taxon>
        <taxon>Bacillati</taxon>
        <taxon>Bacillota</taxon>
        <taxon>Bacilli</taxon>
        <taxon>Bacillales</taxon>
        <taxon>Bacillaceae</taxon>
        <taxon>Halalkalibacter</taxon>
    </lineage>
</organism>
<protein>
    <submittedName>
        <fullName evidence="2">Accessory Sec system S-layer assembly protein</fullName>
    </submittedName>
</protein>
<dbReference type="InterPro" id="IPR030910">
    <property type="entry name" value="SLAP_dom"/>
</dbReference>
<dbReference type="NCBIfam" id="TIGR04399">
    <property type="entry name" value="acc_Sec_SLAP"/>
    <property type="match status" value="1"/>
</dbReference>
<gene>
    <name evidence="2" type="ORF">IQ10_00252</name>
</gene>
<dbReference type="OrthoDB" id="1907642at2"/>
<dbReference type="RefSeq" id="WP_144448657.1">
    <property type="nucleotide sequence ID" value="NZ_VLKZ01000001.1"/>
</dbReference>
<feature type="region of interest" description="Disordered" evidence="1">
    <location>
        <begin position="1"/>
        <end position="39"/>
    </location>
</feature>
<keyword evidence="3" id="KW-1185">Reference proteome</keyword>
<accession>A0A562QUB4</accession>
<dbReference type="EMBL" id="VLKZ01000001">
    <property type="protein sequence ID" value="TWI59830.1"/>
    <property type="molecule type" value="Genomic_DNA"/>
</dbReference>
<evidence type="ECO:0000256" key="1">
    <source>
        <dbReference type="SAM" id="MobiDB-lite"/>
    </source>
</evidence>
<dbReference type="InterPro" id="IPR030911">
    <property type="entry name" value="Sec_acc_SLAP"/>
</dbReference>
<dbReference type="Proteomes" id="UP000315711">
    <property type="component" value="Unassembled WGS sequence"/>
</dbReference>
<dbReference type="NCBIfam" id="TIGR04398">
    <property type="entry name" value="SLAP_DUP"/>
    <property type="match status" value="2"/>
</dbReference>
<dbReference type="AlphaFoldDB" id="A0A562QUB4"/>